<evidence type="ECO:0000256" key="5">
    <source>
        <dbReference type="SAM" id="MobiDB-lite"/>
    </source>
</evidence>
<feature type="compositionally biased region" description="Polar residues" evidence="5">
    <location>
        <begin position="376"/>
        <end position="405"/>
    </location>
</feature>
<feature type="domain" description="LKB1 serine/threonine kinase interacting protein 1 N-terminal" evidence="6">
    <location>
        <begin position="9"/>
        <end position="87"/>
    </location>
</feature>
<feature type="non-terminal residue" evidence="7">
    <location>
        <position position="1107"/>
    </location>
</feature>
<keyword evidence="4" id="KW-0677">Repeat</keyword>
<dbReference type="InterPro" id="IPR031782">
    <property type="entry name" value="LIP1_N"/>
</dbReference>
<keyword evidence="2" id="KW-0963">Cytoplasm</keyword>
<feature type="region of interest" description="Disordered" evidence="5">
    <location>
        <begin position="376"/>
        <end position="418"/>
    </location>
</feature>
<name>A0AAW0VZD7_CHEQU</name>
<proteinExistence type="predicted"/>
<feature type="compositionally biased region" description="Basic and acidic residues" evidence="5">
    <location>
        <begin position="952"/>
        <end position="967"/>
    </location>
</feature>
<feature type="compositionally biased region" description="Low complexity" evidence="5">
    <location>
        <begin position="603"/>
        <end position="616"/>
    </location>
</feature>
<feature type="compositionally biased region" description="Basic and acidic residues" evidence="5">
    <location>
        <begin position="642"/>
        <end position="651"/>
    </location>
</feature>
<reference evidence="7 8" key="1">
    <citation type="journal article" date="2024" name="BMC Genomics">
        <title>Genome assembly of redclaw crayfish (Cherax quadricarinatus) provides insights into its immune adaptation and hypoxia tolerance.</title>
        <authorList>
            <person name="Liu Z."/>
            <person name="Zheng J."/>
            <person name="Li H."/>
            <person name="Fang K."/>
            <person name="Wang S."/>
            <person name="He J."/>
            <person name="Zhou D."/>
            <person name="Weng S."/>
            <person name="Chi M."/>
            <person name="Gu Z."/>
            <person name="He J."/>
            <person name="Li F."/>
            <person name="Wang M."/>
        </authorList>
    </citation>
    <scope>NUCLEOTIDE SEQUENCE [LARGE SCALE GENOMIC DNA]</scope>
    <source>
        <strain evidence="7">ZL_2023a</strain>
    </source>
</reference>
<sequence length="1107" mass="122111">MDDAILQRVCSLATALRQSAHLLLDQQYKLSLDTWSLGEIQEAFSLILEIEQHTNFHVLPPNHRQHQAIPHLQFIYDLLQKICGLRLWAKDGYSLPLSETISLRCFRNLQALELLHVPVTSLKALQTLRPTLRSIVIVKGLARLSDLFVRCGADKAGEFVWEQLQEAVLSRNSLHTLDHSLSLLPSLKILDLSHCELEDASALQHLPIVSLLDISHNQLRLLPRLSSTATYSITVLIANNNLFSHLSGLQEMKNIEELDLRDNVLSMKDVLTPLGALPQLRNLKITGNPITWDINYRSHTIRYLNPATANHKVVFDGQALSSQECEEVGITSVQDGFSYSPELLSSLSSLSLCSPVDPLYTASGLLSQPLYSPQETSLMQTDSFEPQPESLVQESLSTSVKSSGNGHPRRKSRKKRTRHIAITDPDSENIDSDSIHVADNDILERMGTPLTVSLLDDAPPLNVTTSLTLTSGPTFPSRITYTVAEALTSHTLKTTMRTSALEQSDRLLEEILQSKTQSGTPGAQSDITILVNTDTNEDSDQREELDTRKEDLLASSPSDHIDKESTPEDNPSASDILSVKTSDQPSMESSMESSFYKGSSNFSRRSSQDVSPSQSGSEDEKDEVHRVLAQKETEDQPPFETTLKEGEEHVPSSKSVDDVILAVTNVFFKEKHSITTRTLFRWELRCIESVELLSSSPHRILVTFDTIRPAYKTRTYILDTPDYQSLMQVLTPILERNTLQEMLHSAMMCLKCDTQFSRDLAIQPDGSSALKCPNCGGGIVVRVEKVDHPAVPSSAVYDARGLLCSTLIDQAITHKSGSRGETHLAGTDSSVSYLGESSESVSVCSEASSCVRRESDVEVISNPSVSSIEVLNDQHIIHEEEGDEGRVPSVATVNTDARTPANSPIIAQKQDPAPCMQESSSSGSMTGSVCTTYEKTGSLPTSPLKTSIQQHMHTDTVDSKCNTKETSSDMSGDLYQTAESSLQVTLEGTSPSSPGNSPHLSSSSASIDTIKNGTSTLSLHHKAVMTSIHDDAGPRNISSWVQSLLHTLTGYYWLWWVEVAEVEGIERISNPIRYSYEDFTDVDHRLKLHCEVLLFHEPGENLLGLVK</sequence>
<dbReference type="InterPro" id="IPR032675">
    <property type="entry name" value="LRR_dom_sf"/>
</dbReference>
<dbReference type="SUPFAM" id="SSF52075">
    <property type="entry name" value="Outer arm dynein light chain 1"/>
    <property type="match status" value="1"/>
</dbReference>
<feature type="region of interest" description="Disordered" evidence="5">
    <location>
        <begin position="514"/>
        <end position="651"/>
    </location>
</feature>
<keyword evidence="8" id="KW-1185">Reference proteome</keyword>
<dbReference type="PANTHER" id="PTHR15454:SF69">
    <property type="entry name" value="SERINE_THREONINE-PROTEIN KINASE 11-INTERACTING PROTEIN"/>
    <property type="match status" value="1"/>
</dbReference>
<comment type="caution">
    <text evidence="7">The sequence shown here is derived from an EMBL/GenBank/DDBJ whole genome shotgun (WGS) entry which is preliminary data.</text>
</comment>
<feature type="compositionally biased region" description="Polar residues" evidence="5">
    <location>
        <begin position="514"/>
        <end position="534"/>
    </location>
</feature>
<dbReference type="GO" id="GO:0005737">
    <property type="term" value="C:cytoplasm"/>
    <property type="evidence" value="ECO:0007669"/>
    <property type="project" value="UniProtKB-SubCell"/>
</dbReference>
<feature type="compositionally biased region" description="Basic residues" evidence="5">
    <location>
        <begin position="407"/>
        <end position="418"/>
    </location>
</feature>
<comment type="subcellular location">
    <subcellularLocation>
        <location evidence="1">Cytoplasm</location>
    </subcellularLocation>
</comment>
<dbReference type="EMBL" id="JARKIK010000095">
    <property type="protein sequence ID" value="KAK8722469.1"/>
    <property type="molecule type" value="Genomic_DNA"/>
</dbReference>
<keyword evidence="3" id="KW-0433">Leucine-rich repeat</keyword>
<feature type="compositionally biased region" description="Polar residues" evidence="5">
    <location>
        <begin position="977"/>
        <end position="989"/>
    </location>
</feature>
<evidence type="ECO:0000313" key="8">
    <source>
        <dbReference type="Proteomes" id="UP001445076"/>
    </source>
</evidence>
<dbReference type="Pfam" id="PF15904">
    <property type="entry name" value="LIP1"/>
    <property type="match status" value="1"/>
</dbReference>
<evidence type="ECO:0000259" key="6">
    <source>
        <dbReference type="Pfam" id="PF15904"/>
    </source>
</evidence>
<organism evidence="7 8">
    <name type="scientific">Cherax quadricarinatus</name>
    <name type="common">Australian red claw crayfish</name>
    <dbReference type="NCBI Taxonomy" id="27406"/>
    <lineage>
        <taxon>Eukaryota</taxon>
        <taxon>Metazoa</taxon>
        <taxon>Ecdysozoa</taxon>
        <taxon>Arthropoda</taxon>
        <taxon>Crustacea</taxon>
        <taxon>Multicrustacea</taxon>
        <taxon>Malacostraca</taxon>
        <taxon>Eumalacostraca</taxon>
        <taxon>Eucarida</taxon>
        <taxon>Decapoda</taxon>
        <taxon>Pleocyemata</taxon>
        <taxon>Astacidea</taxon>
        <taxon>Parastacoidea</taxon>
        <taxon>Parastacidae</taxon>
        <taxon>Cherax</taxon>
    </lineage>
</organism>
<dbReference type="AlphaFoldDB" id="A0AAW0VZD7"/>
<gene>
    <name evidence="7" type="ORF">OTU49_012229</name>
</gene>
<accession>A0AAW0VZD7</accession>
<feature type="compositionally biased region" description="Basic and acidic residues" evidence="5">
    <location>
        <begin position="542"/>
        <end position="552"/>
    </location>
</feature>
<evidence type="ECO:0000256" key="4">
    <source>
        <dbReference type="ARBA" id="ARBA00022737"/>
    </source>
</evidence>
<evidence type="ECO:0000256" key="2">
    <source>
        <dbReference type="ARBA" id="ARBA00022490"/>
    </source>
</evidence>
<feature type="compositionally biased region" description="Polar residues" evidence="5">
    <location>
        <begin position="936"/>
        <end position="951"/>
    </location>
</feature>
<dbReference type="PANTHER" id="PTHR15454">
    <property type="entry name" value="NISCHARIN RELATED"/>
    <property type="match status" value="1"/>
</dbReference>
<feature type="compositionally biased region" description="Basic and acidic residues" evidence="5">
    <location>
        <begin position="622"/>
        <end position="634"/>
    </location>
</feature>
<dbReference type="InterPro" id="IPR001611">
    <property type="entry name" value="Leu-rich_rpt"/>
</dbReference>
<evidence type="ECO:0000313" key="7">
    <source>
        <dbReference type="EMBL" id="KAK8722469.1"/>
    </source>
</evidence>
<evidence type="ECO:0000256" key="1">
    <source>
        <dbReference type="ARBA" id="ARBA00004496"/>
    </source>
</evidence>
<dbReference type="PROSITE" id="PS51450">
    <property type="entry name" value="LRR"/>
    <property type="match status" value="1"/>
</dbReference>
<dbReference type="Gene3D" id="3.80.10.10">
    <property type="entry name" value="Ribonuclease Inhibitor"/>
    <property type="match status" value="1"/>
</dbReference>
<dbReference type="Proteomes" id="UP001445076">
    <property type="component" value="Unassembled WGS sequence"/>
</dbReference>
<feature type="region of interest" description="Disordered" evidence="5">
    <location>
        <begin position="936"/>
        <end position="1007"/>
    </location>
</feature>
<feature type="compositionally biased region" description="Low complexity" evidence="5">
    <location>
        <begin position="990"/>
        <end position="1006"/>
    </location>
</feature>
<feature type="compositionally biased region" description="Polar residues" evidence="5">
    <location>
        <begin position="568"/>
        <end position="602"/>
    </location>
</feature>
<protein>
    <recommendedName>
        <fullName evidence="6">LKB1 serine/threonine kinase interacting protein 1 N-terminal domain-containing protein</fullName>
    </recommendedName>
</protein>
<evidence type="ECO:0000256" key="3">
    <source>
        <dbReference type="ARBA" id="ARBA00022614"/>
    </source>
</evidence>